<reference evidence="1 2" key="1">
    <citation type="journal article" date="2019" name="Environ. Microbiol.">
        <title>An active ?-lactamase is a part of an orchestrated cell wall stress resistance network of Bacillus subtilis and related rhizosphere species.</title>
        <authorList>
            <person name="Bucher T."/>
            <person name="Keren-Paz A."/>
            <person name="Hausser J."/>
            <person name="Olender T."/>
            <person name="Cytryn E."/>
            <person name="Kolodkin-Gal I."/>
        </authorList>
    </citation>
    <scope>NUCLEOTIDE SEQUENCE [LARGE SCALE GENOMIC DNA]</scope>
    <source>
        <strain evidence="1 2">I32</strain>
    </source>
</reference>
<accession>A0A9X9A577</accession>
<dbReference type="Pfam" id="PF11308">
    <property type="entry name" value="Glyco_hydro_129"/>
    <property type="match status" value="1"/>
</dbReference>
<feature type="non-terminal residue" evidence="1">
    <location>
        <position position="1"/>
    </location>
</feature>
<evidence type="ECO:0000313" key="2">
    <source>
        <dbReference type="Proteomes" id="UP000308444"/>
    </source>
</evidence>
<dbReference type="InterPro" id="IPR021459">
    <property type="entry name" value="GH101-related"/>
</dbReference>
<comment type="caution">
    <text evidence="1">The sequence shown here is derived from an EMBL/GenBank/DDBJ whole genome shotgun (WGS) entry which is preliminary data.</text>
</comment>
<evidence type="ECO:0000313" key="1">
    <source>
        <dbReference type="EMBL" id="TKI94512.1"/>
    </source>
</evidence>
<sequence length="225" mass="26170">MDYIAQEKGMVVGSEGGNDFASSTIAFAHGIETPVIKWDDEDMRKNKTSPYYVGGYWSPNQNVPEKYAKQVPLKEEYKQVYLNPVYSVPLYKLVYNDSVITTHHWEWGSLKVKDEVGNRMLSELLYNVPPLYHLDEVEWNKHKKEITEHLKVWNEVHEKAVKEEMTNFAYLSEDKLVQSVSYGKDIKIIVNFSNEDMEVEKTKIKAKSAYIDNQGKKSVYTPFEK</sequence>
<gene>
    <name evidence="1" type="ORF">FC695_28560</name>
</gene>
<dbReference type="AlphaFoldDB" id="A0A9X9A577"/>
<name>A0A9X9A577_BACCE</name>
<proteinExistence type="predicted"/>
<organism evidence="1 2">
    <name type="scientific">Bacillus cereus</name>
    <dbReference type="NCBI Taxonomy" id="1396"/>
    <lineage>
        <taxon>Bacteria</taxon>
        <taxon>Bacillati</taxon>
        <taxon>Bacillota</taxon>
        <taxon>Bacilli</taxon>
        <taxon>Bacillales</taxon>
        <taxon>Bacillaceae</taxon>
        <taxon>Bacillus</taxon>
        <taxon>Bacillus cereus group</taxon>
    </lineage>
</organism>
<protein>
    <submittedName>
        <fullName evidence="1">Uncharacterized protein</fullName>
    </submittedName>
</protein>
<dbReference type="EMBL" id="SZOH01002514">
    <property type="protein sequence ID" value="TKI94512.1"/>
    <property type="molecule type" value="Genomic_DNA"/>
</dbReference>
<dbReference type="Proteomes" id="UP000308444">
    <property type="component" value="Unassembled WGS sequence"/>
</dbReference>